<feature type="transmembrane region" description="Helical" evidence="2">
    <location>
        <begin position="77"/>
        <end position="101"/>
    </location>
</feature>
<gene>
    <name evidence="3" type="ORF">A2943_01255</name>
</gene>
<reference evidence="3 4" key="1">
    <citation type="journal article" date="2016" name="Nat. Commun.">
        <title>Thousands of microbial genomes shed light on interconnected biogeochemical processes in an aquifer system.</title>
        <authorList>
            <person name="Anantharaman K."/>
            <person name="Brown C.T."/>
            <person name="Hug L.A."/>
            <person name="Sharon I."/>
            <person name="Castelle C.J."/>
            <person name="Probst A.J."/>
            <person name="Thomas B.C."/>
            <person name="Singh A."/>
            <person name="Wilkins M.J."/>
            <person name="Karaoz U."/>
            <person name="Brodie E.L."/>
            <person name="Williams K.H."/>
            <person name="Hubbard S.S."/>
            <person name="Banfield J.F."/>
        </authorList>
    </citation>
    <scope>NUCLEOTIDE SEQUENCE [LARGE SCALE GENOMIC DNA]</scope>
</reference>
<feature type="transmembrane region" description="Helical" evidence="2">
    <location>
        <begin position="222"/>
        <end position="242"/>
    </location>
</feature>
<keyword evidence="2" id="KW-0472">Membrane</keyword>
<evidence type="ECO:0000256" key="1">
    <source>
        <dbReference type="SAM" id="MobiDB-lite"/>
    </source>
</evidence>
<dbReference type="STRING" id="1797243.A2943_01255"/>
<dbReference type="Pfam" id="PF18895">
    <property type="entry name" value="T4SS_pilin"/>
    <property type="match status" value="1"/>
</dbReference>
<feature type="transmembrane region" description="Helical" evidence="2">
    <location>
        <begin position="121"/>
        <end position="137"/>
    </location>
</feature>
<feature type="transmembrane region" description="Helical" evidence="2">
    <location>
        <begin position="7"/>
        <end position="30"/>
    </location>
</feature>
<dbReference type="AlphaFoldDB" id="A0A1F4XFA8"/>
<feature type="region of interest" description="Disordered" evidence="1">
    <location>
        <begin position="180"/>
        <end position="205"/>
    </location>
</feature>
<keyword evidence="2" id="KW-1133">Transmembrane helix</keyword>
<feature type="transmembrane region" description="Helical" evidence="2">
    <location>
        <begin position="50"/>
        <end position="70"/>
    </location>
</feature>
<organism evidence="3 4">
    <name type="scientific">Candidatus Adlerbacteria bacterium RIFCSPLOWO2_01_FULL_51_16</name>
    <dbReference type="NCBI Taxonomy" id="1797243"/>
    <lineage>
        <taxon>Bacteria</taxon>
        <taxon>Candidatus Adleribacteriota</taxon>
    </lineage>
</organism>
<proteinExistence type="predicted"/>
<dbReference type="EMBL" id="MEWX01000025">
    <property type="protein sequence ID" value="OGC80369.1"/>
    <property type="molecule type" value="Genomic_DNA"/>
</dbReference>
<accession>A0A1F4XFA8</accession>
<comment type="caution">
    <text evidence="3">The sequence shown here is derived from an EMBL/GenBank/DDBJ whole genome shotgun (WGS) entry which is preliminary data.</text>
</comment>
<evidence type="ECO:0000313" key="4">
    <source>
        <dbReference type="Proteomes" id="UP000176185"/>
    </source>
</evidence>
<evidence type="ECO:0000256" key="2">
    <source>
        <dbReference type="SAM" id="Phobius"/>
    </source>
</evidence>
<dbReference type="Proteomes" id="UP000176185">
    <property type="component" value="Unassembled WGS sequence"/>
</dbReference>
<keyword evidence="2" id="KW-0812">Transmembrane</keyword>
<evidence type="ECO:0000313" key="3">
    <source>
        <dbReference type="EMBL" id="OGC80369.1"/>
    </source>
</evidence>
<feature type="transmembrane region" description="Helical" evidence="2">
    <location>
        <begin position="612"/>
        <end position="638"/>
    </location>
</feature>
<protein>
    <submittedName>
        <fullName evidence="3">Uncharacterized protein</fullName>
    </submittedName>
</protein>
<dbReference type="InterPro" id="IPR043993">
    <property type="entry name" value="T4SS_pilin"/>
</dbReference>
<name>A0A1F4XFA8_9BACT</name>
<feature type="transmembrane region" description="Helical" evidence="2">
    <location>
        <begin position="650"/>
        <end position="668"/>
    </location>
</feature>
<sequence length="793" mass="84230">MKRFPLIVFAFFIDSVQFLVGLALTALPFTGGVLGAAGGAVVCHQYLPNWGWIQAGCATVGAVLGVKLGAVTAPFGIALAPVVVFCIGIIFGSMLLMFLLFSGAFSGRVVLGCLLGEVTPFLGFLPFWSVMAWRCAYNASQKSKEEKLTWQSEIQQVGVPDFSSLALASAEASARPYSLQASRAQRADNDTVQADNDSMPKEEAPRGKIELKSPDIRRPQRAAVAAAILALLFVGSGAQITLAQVAPEPVRFTITPEIPGPNEKVTIQAEGIGGLLGDAQITWQLNGKTMLSGSGERTFSFTTGALGSQQKVLVTIRPSAGSVVTREFVFAPSLINLIWEADTTTPFFYRGAALYSAGASVKVVTFPHVVIGGVEASANVLSYQWSLNGEPATAQSGTGRTTFTFEGSQLNLQEVVAVDVFLSGIKVGHTEVTIPVSDPELILYQRDSLRGILYESALPGAVTLVGREFSVRAEPYYFSNTSLANGDLVYSWLLDGEETSSPDSPRGFLTLRQTGGSAGGAQLEVTLQNNDLSKLGQAASAALQILFGAQSSASVPSLAAAVANFLSGAIAQTSQQPISTQLIKYTPLEPIPGFSAGECTNIATFLNALLKLLIAVGAIFAVLTLTVGGIMYMVSDIVDVKSRAKERMRAAIWGILLICAAWLILYTINPQLVNFSSLFSNNTCVGSTPTPPPSTSPGARMLTPEEVAAIKQLYRGWLGEPALYGSLVYSGDTKSPEFKKTLQEFEDGCKNVTLLGKIGLTTTRVVSVTTESLLTQTAFQPTNENIYVCLSRQ</sequence>